<evidence type="ECO:0000313" key="2">
    <source>
        <dbReference type="EnsemblPlants" id="KQK88443"/>
    </source>
</evidence>
<dbReference type="EMBL" id="AGNK02005539">
    <property type="status" value="NOT_ANNOTATED_CDS"/>
    <property type="molecule type" value="Genomic_DNA"/>
</dbReference>
<dbReference type="EnsemblPlants" id="KQK88443">
    <property type="protein sequence ID" value="KQK88443"/>
    <property type="gene ID" value="SETIT_039450mg"/>
</dbReference>
<accession>K4AKM7</accession>
<evidence type="ECO:0000313" key="3">
    <source>
        <dbReference type="Proteomes" id="UP000004995"/>
    </source>
</evidence>
<reference evidence="2" key="2">
    <citation type="submission" date="2018-08" db="UniProtKB">
        <authorList>
            <consortium name="EnsemblPlants"/>
        </authorList>
    </citation>
    <scope>IDENTIFICATION</scope>
    <source>
        <strain evidence="2">Yugu1</strain>
    </source>
</reference>
<evidence type="ECO:0000256" key="1">
    <source>
        <dbReference type="SAM" id="MobiDB-lite"/>
    </source>
</evidence>
<protein>
    <submittedName>
        <fullName evidence="2">Uncharacterized protein</fullName>
    </submittedName>
</protein>
<keyword evidence="3" id="KW-1185">Reference proteome</keyword>
<feature type="compositionally biased region" description="Pro residues" evidence="1">
    <location>
        <begin position="1"/>
        <end position="24"/>
    </location>
</feature>
<sequence length="107" mass="11608">MPPFPEVHLPPFPKVELPPKPGMPAIPELHFPEPEARPPSDDEGSHAQGKETPGRISLNLSNPVVSLPYPVFHLTFPTVASLPLYLYCLLHSHPLLLPGAGDGDPEL</sequence>
<feature type="region of interest" description="Disordered" evidence="1">
    <location>
        <begin position="1"/>
        <end position="58"/>
    </location>
</feature>
<dbReference type="Proteomes" id="UP000004995">
    <property type="component" value="Unassembled WGS sequence"/>
</dbReference>
<dbReference type="AlphaFoldDB" id="K4AKM7"/>
<feature type="compositionally biased region" description="Basic and acidic residues" evidence="1">
    <location>
        <begin position="30"/>
        <end position="53"/>
    </location>
</feature>
<organism evidence="2 3">
    <name type="scientific">Setaria italica</name>
    <name type="common">Foxtail millet</name>
    <name type="synonym">Panicum italicum</name>
    <dbReference type="NCBI Taxonomy" id="4555"/>
    <lineage>
        <taxon>Eukaryota</taxon>
        <taxon>Viridiplantae</taxon>
        <taxon>Streptophyta</taxon>
        <taxon>Embryophyta</taxon>
        <taxon>Tracheophyta</taxon>
        <taxon>Spermatophyta</taxon>
        <taxon>Magnoliopsida</taxon>
        <taxon>Liliopsida</taxon>
        <taxon>Poales</taxon>
        <taxon>Poaceae</taxon>
        <taxon>PACMAD clade</taxon>
        <taxon>Panicoideae</taxon>
        <taxon>Panicodae</taxon>
        <taxon>Paniceae</taxon>
        <taxon>Cenchrinae</taxon>
        <taxon>Setaria</taxon>
    </lineage>
</organism>
<proteinExistence type="predicted"/>
<name>K4AKM7_SETIT</name>
<reference evidence="3" key="1">
    <citation type="journal article" date="2012" name="Nat. Biotechnol.">
        <title>Reference genome sequence of the model plant Setaria.</title>
        <authorList>
            <person name="Bennetzen J.L."/>
            <person name="Schmutz J."/>
            <person name="Wang H."/>
            <person name="Percifield R."/>
            <person name="Hawkins J."/>
            <person name="Pontaroli A.C."/>
            <person name="Estep M."/>
            <person name="Feng L."/>
            <person name="Vaughn J.N."/>
            <person name="Grimwood J."/>
            <person name="Jenkins J."/>
            <person name="Barry K."/>
            <person name="Lindquist E."/>
            <person name="Hellsten U."/>
            <person name="Deshpande S."/>
            <person name="Wang X."/>
            <person name="Wu X."/>
            <person name="Mitros T."/>
            <person name="Triplett J."/>
            <person name="Yang X."/>
            <person name="Ye C.Y."/>
            <person name="Mauro-Herrera M."/>
            <person name="Wang L."/>
            <person name="Li P."/>
            <person name="Sharma M."/>
            <person name="Sharma R."/>
            <person name="Ronald P.C."/>
            <person name="Panaud O."/>
            <person name="Kellogg E.A."/>
            <person name="Brutnell T.P."/>
            <person name="Doust A.N."/>
            <person name="Tuskan G.A."/>
            <person name="Rokhsar D."/>
            <person name="Devos K.M."/>
        </authorList>
    </citation>
    <scope>NUCLEOTIDE SEQUENCE [LARGE SCALE GENOMIC DNA]</scope>
    <source>
        <strain evidence="3">cv. Yugu1</strain>
    </source>
</reference>
<dbReference type="Gramene" id="KQK88443">
    <property type="protein sequence ID" value="KQK88443"/>
    <property type="gene ID" value="SETIT_039450mg"/>
</dbReference>
<dbReference type="InParanoid" id="K4AKM7"/>
<dbReference type="HOGENOM" id="CLU_2214582_0_0_1"/>